<dbReference type="InterPro" id="IPR005135">
    <property type="entry name" value="Endo/exonuclease/phosphatase"/>
</dbReference>
<dbReference type="KEGG" id="vg:64470485"/>
<feature type="domain" description="Endonuclease/exonuclease/phosphatase" evidence="1">
    <location>
        <begin position="14"/>
        <end position="224"/>
    </location>
</feature>
<dbReference type="SUPFAM" id="SSF56219">
    <property type="entry name" value="DNase I-like"/>
    <property type="match status" value="1"/>
</dbReference>
<dbReference type="EMBL" id="MN062705">
    <property type="protein sequence ID" value="QDP44207.1"/>
    <property type="molecule type" value="Genomic_DNA"/>
</dbReference>
<keyword evidence="2" id="KW-0378">Hydrolase</keyword>
<protein>
    <submittedName>
        <fullName evidence="2">Hydrolase</fullName>
    </submittedName>
</protein>
<sequence length="234" mass="25794">MLPDQPKGPTLRIVTWNAGNGTAADLRALLARCDVLAGQEWGDRADLSRAARLMDWTVLDGRGAAGQASTPLLVGPHVRVRREVAVPVLRSRYIGPGAGPDHNKPKHAIGGLLSLDGSTFGVVSTHLPATQGRSLRHEAAEDQVDELVRRFNRRQFPWFLCGDFNAVPTSGALSPLYRSGWTNSHRASRPLATHGQRPIDYVWWDKGHGVRFVRHAVERTRSDHRALVAQFKLT</sequence>
<dbReference type="GeneID" id="64470485"/>
<accession>A0A516KR88</accession>
<proteinExistence type="predicted"/>
<name>A0A516KR88_9CAUD</name>
<dbReference type="GO" id="GO:0016787">
    <property type="term" value="F:hydrolase activity"/>
    <property type="evidence" value="ECO:0007669"/>
    <property type="project" value="UniProtKB-KW"/>
</dbReference>
<dbReference type="Proteomes" id="UP000317273">
    <property type="component" value="Segment"/>
</dbReference>
<organism evidence="2 3">
    <name type="scientific">Streptomyces phage Celia</name>
    <dbReference type="NCBI Taxonomy" id="2590946"/>
    <lineage>
        <taxon>Viruses</taxon>
        <taxon>Duplodnaviria</taxon>
        <taxon>Heunggongvirae</taxon>
        <taxon>Uroviricota</taxon>
        <taxon>Caudoviricetes</taxon>
        <taxon>Arquatrovirinae</taxon>
        <taxon>Celiavirus</taxon>
        <taxon>Celiavirus celia</taxon>
    </lineage>
</organism>
<evidence type="ECO:0000313" key="3">
    <source>
        <dbReference type="Proteomes" id="UP000317273"/>
    </source>
</evidence>
<evidence type="ECO:0000259" key="1">
    <source>
        <dbReference type="Pfam" id="PF03372"/>
    </source>
</evidence>
<keyword evidence="3" id="KW-1185">Reference proteome</keyword>
<dbReference type="RefSeq" id="YP_010054568.1">
    <property type="nucleotide sequence ID" value="NC_054655.1"/>
</dbReference>
<dbReference type="InterPro" id="IPR036691">
    <property type="entry name" value="Endo/exonu/phosph_ase_sf"/>
</dbReference>
<dbReference type="Gene3D" id="3.60.10.10">
    <property type="entry name" value="Endonuclease/exonuclease/phosphatase"/>
    <property type="match status" value="1"/>
</dbReference>
<dbReference type="Pfam" id="PF03372">
    <property type="entry name" value="Exo_endo_phos"/>
    <property type="match status" value="1"/>
</dbReference>
<reference evidence="2 3" key="1">
    <citation type="submission" date="2019-06" db="EMBL/GenBank/DDBJ databases">
        <authorList>
            <person name="Lopez J."/>
            <person name="Ball K.N."/>
            <person name="Bhuiyan S."/>
            <person name="Nayek S."/>
            <person name="Sivoravong A."/>
            <person name="Hughes L.E."/>
            <person name="Garlena R.A."/>
            <person name="Russell D.A."/>
            <person name="Pope W.H."/>
            <person name="Jacobs-Sera D."/>
            <person name="Hatfull G.F."/>
        </authorList>
    </citation>
    <scope>NUCLEOTIDE SEQUENCE [LARGE SCALE GENOMIC DNA]</scope>
</reference>
<evidence type="ECO:0000313" key="2">
    <source>
        <dbReference type="EMBL" id="QDP44207.1"/>
    </source>
</evidence>
<gene>
    <name evidence="2" type="primary">4</name>
    <name evidence="2" type="ORF">SEA_CELIA_4</name>
</gene>